<comment type="caution">
    <text evidence="1">The sequence shown here is derived from an EMBL/GenBank/DDBJ whole genome shotgun (WGS) entry which is preliminary data.</text>
</comment>
<evidence type="ECO:0000313" key="2">
    <source>
        <dbReference type="Proteomes" id="UP001066276"/>
    </source>
</evidence>
<keyword evidence="2" id="KW-1185">Reference proteome</keyword>
<protein>
    <submittedName>
        <fullName evidence="1">Uncharacterized protein</fullName>
    </submittedName>
</protein>
<evidence type="ECO:0000313" key="1">
    <source>
        <dbReference type="EMBL" id="KAJ1137334.1"/>
    </source>
</evidence>
<sequence>MRSARVSLVLRFIALRSRKNQLVCLMDLRVLAGLIGEAQLALVIQVLNFICCPFQVGGSFELCGVKGIRPLVLCHFPPAVEGGAGRGGGGAKRCCNVEVDHGVISQGEFRGMAVEVDVSEEDVVLDFDGEWGNEVCDGVAEACSWFGGSVGEGAFNGGFVTCVDLKIQVLHDRHGFVFCGGAVD</sequence>
<dbReference type="EMBL" id="JANPWB010000010">
    <property type="protein sequence ID" value="KAJ1137334.1"/>
    <property type="molecule type" value="Genomic_DNA"/>
</dbReference>
<reference evidence="1" key="1">
    <citation type="journal article" date="2022" name="bioRxiv">
        <title>Sequencing and chromosome-scale assembly of the giantPleurodeles waltlgenome.</title>
        <authorList>
            <person name="Brown T."/>
            <person name="Elewa A."/>
            <person name="Iarovenko S."/>
            <person name="Subramanian E."/>
            <person name="Araus A.J."/>
            <person name="Petzold A."/>
            <person name="Susuki M."/>
            <person name="Suzuki K.-i.T."/>
            <person name="Hayashi T."/>
            <person name="Toyoda A."/>
            <person name="Oliveira C."/>
            <person name="Osipova E."/>
            <person name="Leigh N.D."/>
            <person name="Simon A."/>
            <person name="Yun M.H."/>
        </authorList>
    </citation>
    <scope>NUCLEOTIDE SEQUENCE</scope>
    <source>
        <strain evidence="1">20211129_DDA</strain>
        <tissue evidence="1">Liver</tissue>
    </source>
</reference>
<proteinExistence type="predicted"/>
<accession>A0AAV7QCK2</accession>
<dbReference type="Proteomes" id="UP001066276">
    <property type="component" value="Chromosome 6"/>
</dbReference>
<name>A0AAV7QCK2_PLEWA</name>
<organism evidence="1 2">
    <name type="scientific">Pleurodeles waltl</name>
    <name type="common">Iberian ribbed newt</name>
    <dbReference type="NCBI Taxonomy" id="8319"/>
    <lineage>
        <taxon>Eukaryota</taxon>
        <taxon>Metazoa</taxon>
        <taxon>Chordata</taxon>
        <taxon>Craniata</taxon>
        <taxon>Vertebrata</taxon>
        <taxon>Euteleostomi</taxon>
        <taxon>Amphibia</taxon>
        <taxon>Batrachia</taxon>
        <taxon>Caudata</taxon>
        <taxon>Salamandroidea</taxon>
        <taxon>Salamandridae</taxon>
        <taxon>Pleurodelinae</taxon>
        <taxon>Pleurodeles</taxon>
    </lineage>
</organism>
<dbReference type="AlphaFoldDB" id="A0AAV7QCK2"/>
<gene>
    <name evidence="1" type="ORF">NDU88_003745</name>
</gene>